<dbReference type="Gene3D" id="3.40.1740.10">
    <property type="entry name" value="VC0467-like"/>
    <property type="match status" value="1"/>
</dbReference>
<evidence type="ECO:0000313" key="4">
    <source>
        <dbReference type="Proteomes" id="UP000636264"/>
    </source>
</evidence>
<name>A0A916W7B2_9HYPH</name>
<dbReference type="SUPFAM" id="SSF143456">
    <property type="entry name" value="VC0467-like"/>
    <property type="match status" value="1"/>
</dbReference>
<evidence type="ECO:0000256" key="2">
    <source>
        <dbReference type="HAMAP-Rule" id="MF_00758"/>
    </source>
</evidence>
<gene>
    <name evidence="3" type="ORF">GCM10011385_28270</name>
</gene>
<sequence length="201" mass="21659">MKKVSGTPMAASQSLQNHFLLAMPGMEDQRFARTVVYLCAHTEEGSMGLVVNRAQQLVFSDILVDLGIVTREDVIKLPEKAKRLKVLNGGPVEQSRGFVLHSGDYVVETSLPVSDDVCLTATFDILRDISSGRGPSKAVMALGYAGWGAGQLEAEIADNGWLACPAKTDLLFTEKVDTLYDRVMASMGIDLSRLSSNAGHA</sequence>
<comment type="caution">
    <text evidence="3">The sequence shown here is derived from an EMBL/GenBank/DDBJ whole genome shotgun (WGS) entry which is preliminary data.</text>
</comment>
<dbReference type="NCBIfam" id="NF001268">
    <property type="entry name" value="PRK00228.1-4"/>
    <property type="match status" value="1"/>
</dbReference>
<dbReference type="GO" id="GO:0005829">
    <property type="term" value="C:cytosol"/>
    <property type="evidence" value="ECO:0007669"/>
    <property type="project" value="TreeGrafter"/>
</dbReference>
<dbReference type="RefSeq" id="WP_188721723.1">
    <property type="nucleotide sequence ID" value="NZ_BMIF01000008.1"/>
</dbReference>
<evidence type="ECO:0000313" key="3">
    <source>
        <dbReference type="EMBL" id="GGA72702.1"/>
    </source>
</evidence>
<keyword evidence="4" id="KW-1185">Reference proteome</keyword>
<organism evidence="3 4">
    <name type="scientific">Nitratireductor aestuarii</name>
    <dbReference type="NCBI Taxonomy" id="1735103"/>
    <lineage>
        <taxon>Bacteria</taxon>
        <taxon>Pseudomonadati</taxon>
        <taxon>Pseudomonadota</taxon>
        <taxon>Alphaproteobacteria</taxon>
        <taxon>Hyphomicrobiales</taxon>
        <taxon>Phyllobacteriaceae</taxon>
        <taxon>Nitratireductor</taxon>
    </lineage>
</organism>
<comment type="similarity">
    <text evidence="1 2">Belongs to the UPF0301 (AlgH) family.</text>
</comment>
<reference evidence="3" key="1">
    <citation type="journal article" date="2014" name="Int. J. Syst. Evol. Microbiol.">
        <title>Complete genome sequence of Corynebacterium casei LMG S-19264T (=DSM 44701T), isolated from a smear-ripened cheese.</title>
        <authorList>
            <consortium name="US DOE Joint Genome Institute (JGI-PGF)"/>
            <person name="Walter F."/>
            <person name="Albersmeier A."/>
            <person name="Kalinowski J."/>
            <person name="Ruckert C."/>
        </authorList>
    </citation>
    <scope>NUCLEOTIDE SEQUENCE</scope>
    <source>
        <strain evidence="3">CGMCC 1.15320</strain>
    </source>
</reference>
<accession>A0A916W7B2</accession>
<dbReference type="Pfam" id="PF02622">
    <property type="entry name" value="DUF179"/>
    <property type="match status" value="1"/>
</dbReference>
<dbReference type="Proteomes" id="UP000636264">
    <property type="component" value="Unassembled WGS sequence"/>
</dbReference>
<dbReference type="InterPro" id="IPR003774">
    <property type="entry name" value="AlgH-like"/>
</dbReference>
<dbReference type="EMBL" id="BMIF01000008">
    <property type="protein sequence ID" value="GGA72702.1"/>
    <property type="molecule type" value="Genomic_DNA"/>
</dbReference>
<proteinExistence type="inferred from homology"/>
<dbReference type="PANTHER" id="PTHR30327:SF1">
    <property type="entry name" value="UPF0301 PROTEIN YQGE"/>
    <property type="match status" value="1"/>
</dbReference>
<protein>
    <recommendedName>
        <fullName evidence="2">UPF0301 protein GCM10011385_28270</fullName>
    </recommendedName>
</protein>
<dbReference type="PANTHER" id="PTHR30327">
    <property type="entry name" value="UNCHARACTERIZED PROTEIN YQGE"/>
    <property type="match status" value="1"/>
</dbReference>
<dbReference type="HAMAP" id="MF_00758">
    <property type="entry name" value="UPF0301"/>
    <property type="match status" value="1"/>
</dbReference>
<evidence type="ECO:0000256" key="1">
    <source>
        <dbReference type="ARBA" id="ARBA00009600"/>
    </source>
</evidence>
<reference evidence="3" key="2">
    <citation type="submission" date="2020-09" db="EMBL/GenBank/DDBJ databases">
        <authorList>
            <person name="Sun Q."/>
            <person name="Zhou Y."/>
        </authorList>
    </citation>
    <scope>NUCLEOTIDE SEQUENCE</scope>
    <source>
        <strain evidence="3">CGMCC 1.15320</strain>
    </source>
</reference>
<dbReference type="AlphaFoldDB" id="A0A916W7B2"/>